<proteinExistence type="predicted"/>
<dbReference type="EMBL" id="FNQF01000001">
    <property type="protein sequence ID" value="SDZ75561.1"/>
    <property type="molecule type" value="Genomic_DNA"/>
</dbReference>
<dbReference type="PROSITE" id="PS51257">
    <property type="entry name" value="PROKAR_LIPOPROTEIN"/>
    <property type="match status" value="1"/>
</dbReference>
<evidence type="ECO:0000313" key="2">
    <source>
        <dbReference type="Proteomes" id="UP000198820"/>
    </source>
</evidence>
<gene>
    <name evidence="1" type="ORF">SAMN05421540_101169</name>
</gene>
<dbReference type="AlphaFoldDB" id="A0A1H3VLJ1"/>
<evidence type="ECO:0000313" key="1">
    <source>
        <dbReference type="EMBL" id="SDZ75561.1"/>
    </source>
</evidence>
<keyword evidence="2" id="KW-1185">Reference proteome</keyword>
<sequence length="118" mass="13598">MKKIILLLVLAVLSFSCEQERLLQDDSNFESEETRESQELNIDNYPVTIALEKGFLETTYDLNEHDLEHLMSSFTEELYNTDLSSESENYQIGYEFSIDGSSGLLTLKPFSEEKTVQK</sequence>
<reference evidence="1 2" key="1">
    <citation type="submission" date="2016-10" db="EMBL/GenBank/DDBJ databases">
        <authorList>
            <person name="de Groot N.N."/>
        </authorList>
    </citation>
    <scope>NUCLEOTIDE SEQUENCE [LARGE SCALE GENOMIC DNA]</scope>
    <source>
        <strain evidence="1 2">DSM 23581</strain>
    </source>
</reference>
<dbReference type="RefSeq" id="WP_093238073.1">
    <property type="nucleotide sequence ID" value="NZ_FNQF01000001.1"/>
</dbReference>
<name>A0A1H3VLJ1_9FLAO</name>
<organism evidence="1 2">
    <name type="scientific">Psychroflexus halocasei</name>
    <dbReference type="NCBI Taxonomy" id="908615"/>
    <lineage>
        <taxon>Bacteria</taxon>
        <taxon>Pseudomonadati</taxon>
        <taxon>Bacteroidota</taxon>
        <taxon>Flavobacteriia</taxon>
        <taxon>Flavobacteriales</taxon>
        <taxon>Flavobacteriaceae</taxon>
        <taxon>Psychroflexus</taxon>
    </lineage>
</organism>
<protein>
    <submittedName>
        <fullName evidence="1">Uncharacterized protein</fullName>
    </submittedName>
</protein>
<dbReference type="Proteomes" id="UP000198820">
    <property type="component" value="Unassembled WGS sequence"/>
</dbReference>
<accession>A0A1H3VLJ1</accession>